<reference evidence="2" key="2">
    <citation type="journal article" date="2021" name="Microbiome">
        <title>Successional dynamics and alternative stable states in a saline activated sludge microbial community over 9 years.</title>
        <authorList>
            <person name="Wang Y."/>
            <person name="Ye J."/>
            <person name="Ju F."/>
            <person name="Liu L."/>
            <person name="Boyd J.A."/>
            <person name="Deng Y."/>
            <person name="Parks D.H."/>
            <person name="Jiang X."/>
            <person name="Yin X."/>
            <person name="Woodcroft B.J."/>
            <person name="Tyson G.W."/>
            <person name="Hugenholtz P."/>
            <person name="Polz M.F."/>
            <person name="Zhang T."/>
        </authorList>
    </citation>
    <scope>NUCLEOTIDE SEQUENCE</scope>
    <source>
        <strain evidence="2">HKST-UBA79</strain>
    </source>
</reference>
<evidence type="ECO:0000313" key="2">
    <source>
        <dbReference type="EMBL" id="MCA9308606.1"/>
    </source>
</evidence>
<evidence type="ECO:0000256" key="1">
    <source>
        <dbReference type="ARBA" id="ARBA00022679"/>
    </source>
</evidence>
<keyword evidence="2" id="KW-0328">Glycosyltransferase</keyword>
<protein>
    <submittedName>
        <fullName evidence="2">Glycosyltransferase</fullName>
        <ecNumber evidence="2">2.4.-.-</ecNumber>
    </submittedName>
</protein>
<dbReference type="PANTHER" id="PTHR46401:SF2">
    <property type="entry name" value="GLYCOSYLTRANSFERASE WBBK-RELATED"/>
    <property type="match status" value="1"/>
</dbReference>
<dbReference type="GO" id="GO:0016757">
    <property type="term" value="F:glycosyltransferase activity"/>
    <property type="evidence" value="ECO:0007669"/>
    <property type="project" value="UniProtKB-KW"/>
</dbReference>
<dbReference type="EMBL" id="JAGQNX010000119">
    <property type="protein sequence ID" value="MCA9308606.1"/>
    <property type="molecule type" value="Genomic_DNA"/>
</dbReference>
<keyword evidence="1 2" id="KW-0808">Transferase</keyword>
<dbReference type="SUPFAM" id="SSF53756">
    <property type="entry name" value="UDP-Glycosyltransferase/glycogen phosphorylase"/>
    <property type="match status" value="1"/>
</dbReference>
<accession>A0A955EDJ8</accession>
<proteinExistence type="predicted"/>
<dbReference type="Gene3D" id="3.40.50.2000">
    <property type="entry name" value="Glycogen Phosphorylase B"/>
    <property type="match status" value="1"/>
</dbReference>
<dbReference type="AlphaFoldDB" id="A0A955EDJ8"/>
<name>A0A955EDJ8_UNCKA</name>
<reference evidence="2" key="1">
    <citation type="submission" date="2020-04" db="EMBL/GenBank/DDBJ databases">
        <authorList>
            <person name="Zhang T."/>
        </authorList>
    </citation>
    <scope>NUCLEOTIDE SEQUENCE</scope>
    <source>
        <strain evidence="2">HKST-UBA79</strain>
    </source>
</reference>
<dbReference type="Proteomes" id="UP000740557">
    <property type="component" value="Unassembled WGS sequence"/>
</dbReference>
<dbReference type="PANTHER" id="PTHR46401">
    <property type="entry name" value="GLYCOSYLTRANSFERASE WBBK-RELATED"/>
    <property type="match status" value="1"/>
</dbReference>
<dbReference type="EC" id="2.4.-.-" evidence="2"/>
<comment type="caution">
    <text evidence="2">The sequence shown here is derived from an EMBL/GenBank/DDBJ whole genome shotgun (WGS) entry which is preliminary data.</text>
</comment>
<dbReference type="Pfam" id="PF13692">
    <property type="entry name" value="Glyco_trans_1_4"/>
    <property type="match status" value="1"/>
</dbReference>
<dbReference type="GO" id="GO:0009103">
    <property type="term" value="P:lipopolysaccharide biosynthetic process"/>
    <property type="evidence" value="ECO:0007669"/>
    <property type="project" value="TreeGrafter"/>
</dbReference>
<gene>
    <name evidence="2" type="ORF">KC980_03770</name>
</gene>
<organism evidence="2 3">
    <name type="scientific">candidate division WWE3 bacterium</name>
    <dbReference type="NCBI Taxonomy" id="2053526"/>
    <lineage>
        <taxon>Bacteria</taxon>
        <taxon>Katanobacteria</taxon>
    </lineage>
</organism>
<sequence>MTRLAQQGHNVLFVDPPINVGNVFFTQIKRGLWSISRVIKQYLITSEGAIVYTPLNVLPITSITSKLHARRIKSLAKTKLDPNIKTVLWAYHVQIPHIKTYIDTINHDLLVYDCVDNYTAFPENDAFYSAAANKHLTQKQEEYLSKKADLIFVSAPGLIKKLDRYNKNIFFTPNVGAFTKFNAVSNVFKSKNDAILPDDLKSIPRPRVGFTGALDGYKFDYDLMLYVAKNNPNVNFVLIGPMALKDTDADFSSLEIAKCKNVHYLGSRNYSSIQDYFAGFDAFMIPYVLNDYTVIGCFPVKFHDALAVGLPVVVTDMPAYYPFKDICFISKSNPEFSANIQNALQSQTVDSIEKRIQVASKNTWENKVSTMLDLIRKFLGNK</sequence>
<evidence type="ECO:0000313" key="3">
    <source>
        <dbReference type="Proteomes" id="UP000740557"/>
    </source>
</evidence>